<dbReference type="Gene3D" id="1.20.140.20">
    <property type="entry name" value="Alpha-ketoacid/pyruvate dehydrogenase kinase, N-terminal domain"/>
    <property type="match status" value="1"/>
</dbReference>
<dbReference type="FunFam" id="2.40.50.140:FF:000440">
    <property type="entry name" value="26S protease regulatory subunit 7"/>
    <property type="match status" value="1"/>
</dbReference>
<keyword evidence="14" id="KW-1185">Reference proteome</keyword>
<evidence type="ECO:0000256" key="9">
    <source>
        <dbReference type="ARBA" id="ARBA00023128"/>
    </source>
</evidence>
<keyword evidence="9" id="KW-0496">Mitochondrion</keyword>
<evidence type="ECO:0000256" key="5">
    <source>
        <dbReference type="ARBA" id="ARBA00022490"/>
    </source>
</evidence>
<keyword evidence="6" id="KW-0547">Nucleotide-binding</keyword>
<dbReference type="GO" id="GO:0005739">
    <property type="term" value="C:mitochondrion"/>
    <property type="evidence" value="ECO:0007669"/>
    <property type="project" value="UniProtKB-SubCell"/>
</dbReference>
<evidence type="ECO:0000256" key="6">
    <source>
        <dbReference type="ARBA" id="ARBA00022741"/>
    </source>
</evidence>
<dbReference type="FunFam" id="3.40.50.300:FF:000027">
    <property type="entry name" value="26S protease regulatory subunit 7"/>
    <property type="match status" value="1"/>
</dbReference>
<accession>A0A0C2Z7B0</accession>
<dbReference type="InterPro" id="IPR036890">
    <property type="entry name" value="HATPase_C_sf"/>
</dbReference>
<dbReference type="Pfam" id="PF00004">
    <property type="entry name" value="AAA"/>
    <property type="match status" value="1"/>
</dbReference>
<dbReference type="Proteomes" id="UP000053424">
    <property type="component" value="Unassembled WGS sequence"/>
</dbReference>
<dbReference type="GO" id="GO:0005524">
    <property type="term" value="F:ATP binding"/>
    <property type="evidence" value="ECO:0007669"/>
    <property type="project" value="UniProtKB-KW"/>
</dbReference>
<evidence type="ECO:0000256" key="2">
    <source>
        <dbReference type="ARBA" id="ARBA00004496"/>
    </source>
</evidence>
<evidence type="ECO:0000259" key="12">
    <source>
        <dbReference type="SMART" id="SM00387"/>
    </source>
</evidence>
<dbReference type="InterPro" id="IPR003959">
    <property type="entry name" value="ATPase_AAA_core"/>
</dbReference>
<feature type="domain" description="Histidine kinase/HSP90-like ATPase" evidence="12">
    <location>
        <begin position="687"/>
        <end position="861"/>
    </location>
</feature>
<proteinExistence type="inferred from homology"/>
<feature type="domain" description="AAA+ ATPase" evidence="11">
    <location>
        <begin position="198"/>
        <end position="337"/>
    </location>
</feature>
<dbReference type="InterPro" id="IPR036784">
    <property type="entry name" value="AK/P_DHK_N_sf"/>
</dbReference>
<dbReference type="InterPro" id="IPR003594">
    <property type="entry name" value="HATPase_dom"/>
</dbReference>
<evidence type="ECO:0000259" key="11">
    <source>
        <dbReference type="SMART" id="SM00382"/>
    </source>
</evidence>
<dbReference type="GO" id="GO:0008540">
    <property type="term" value="C:proteasome regulatory particle, base subcomplex"/>
    <property type="evidence" value="ECO:0007669"/>
    <property type="project" value="UniProtKB-ARBA"/>
</dbReference>
<dbReference type="InterPro" id="IPR048723">
    <property type="entry name" value="OB_PRS7"/>
</dbReference>
<keyword evidence="7" id="KW-0067">ATP-binding</keyword>
<organism evidence="13 14">
    <name type="scientific">Hebeloma cylindrosporum</name>
    <dbReference type="NCBI Taxonomy" id="76867"/>
    <lineage>
        <taxon>Eukaryota</taxon>
        <taxon>Fungi</taxon>
        <taxon>Dikarya</taxon>
        <taxon>Basidiomycota</taxon>
        <taxon>Agaricomycotina</taxon>
        <taxon>Agaricomycetes</taxon>
        <taxon>Agaricomycetidae</taxon>
        <taxon>Agaricales</taxon>
        <taxon>Agaricineae</taxon>
        <taxon>Hymenogastraceae</taxon>
        <taxon>Hebeloma</taxon>
    </lineage>
</organism>
<dbReference type="AlphaFoldDB" id="A0A0C2Z7B0"/>
<reference evidence="13 14" key="1">
    <citation type="submission" date="2014-04" db="EMBL/GenBank/DDBJ databases">
        <authorList>
            <consortium name="DOE Joint Genome Institute"/>
            <person name="Kuo A."/>
            <person name="Gay G."/>
            <person name="Dore J."/>
            <person name="Kohler A."/>
            <person name="Nagy L.G."/>
            <person name="Floudas D."/>
            <person name="Copeland A."/>
            <person name="Barry K.W."/>
            <person name="Cichocki N."/>
            <person name="Veneault-Fourrey C."/>
            <person name="LaButti K."/>
            <person name="Lindquist E.A."/>
            <person name="Lipzen A."/>
            <person name="Lundell T."/>
            <person name="Morin E."/>
            <person name="Murat C."/>
            <person name="Sun H."/>
            <person name="Tunlid A."/>
            <person name="Henrissat B."/>
            <person name="Grigoriev I.V."/>
            <person name="Hibbett D.S."/>
            <person name="Martin F."/>
            <person name="Nordberg H.P."/>
            <person name="Cantor M.N."/>
            <person name="Hua S.X."/>
        </authorList>
    </citation>
    <scope>NUCLEOTIDE SEQUENCE [LARGE SCALE GENOMIC DNA]</scope>
    <source>
        <strain evidence="14">h7</strain>
    </source>
</reference>
<dbReference type="PANTHER" id="PTHR23073">
    <property type="entry name" value="26S PROTEASOME REGULATORY SUBUNIT"/>
    <property type="match status" value="1"/>
</dbReference>
<dbReference type="Pfam" id="PF10436">
    <property type="entry name" value="BCDHK_Adom3"/>
    <property type="match status" value="1"/>
</dbReference>
<dbReference type="GO" id="GO:0016887">
    <property type="term" value="F:ATP hydrolysis activity"/>
    <property type="evidence" value="ECO:0007669"/>
    <property type="project" value="InterPro"/>
</dbReference>
<evidence type="ECO:0000256" key="10">
    <source>
        <dbReference type="ARBA" id="ARBA00067449"/>
    </source>
</evidence>
<dbReference type="SUPFAM" id="SSF52540">
    <property type="entry name" value="P-loop containing nucleoside triphosphate hydrolases"/>
    <property type="match status" value="1"/>
</dbReference>
<dbReference type="OrthoDB" id="1937997at2759"/>
<reference evidence="14" key="2">
    <citation type="submission" date="2015-01" db="EMBL/GenBank/DDBJ databases">
        <title>Evolutionary Origins and Diversification of the Mycorrhizal Mutualists.</title>
        <authorList>
            <consortium name="DOE Joint Genome Institute"/>
            <consortium name="Mycorrhizal Genomics Consortium"/>
            <person name="Kohler A."/>
            <person name="Kuo A."/>
            <person name="Nagy L.G."/>
            <person name="Floudas D."/>
            <person name="Copeland A."/>
            <person name="Barry K.W."/>
            <person name="Cichocki N."/>
            <person name="Veneault-Fourrey C."/>
            <person name="LaButti K."/>
            <person name="Lindquist E.A."/>
            <person name="Lipzen A."/>
            <person name="Lundell T."/>
            <person name="Morin E."/>
            <person name="Murat C."/>
            <person name="Riley R."/>
            <person name="Ohm R."/>
            <person name="Sun H."/>
            <person name="Tunlid A."/>
            <person name="Henrissat B."/>
            <person name="Grigoriev I.V."/>
            <person name="Hibbett D.S."/>
            <person name="Martin F."/>
        </authorList>
    </citation>
    <scope>NUCLEOTIDE SEQUENCE [LARGE SCALE GENOMIC DNA]</scope>
    <source>
        <strain evidence="14">h7</strain>
    </source>
</reference>
<keyword evidence="8" id="KW-0647">Proteasome</keyword>
<evidence type="ECO:0000256" key="3">
    <source>
        <dbReference type="ARBA" id="ARBA00006155"/>
    </source>
</evidence>
<dbReference type="InterPro" id="IPR003960">
    <property type="entry name" value="ATPase_AAA_CS"/>
</dbReference>
<dbReference type="HOGENOM" id="CLU_014332_0_0_1"/>
<dbReference type="InterPro" id="IPR018955">
    <property type="entry name" value="BCDHK/PDK_N"/>
</dbReference>
<dbReference type="FunFam" id="1.10.8.60:FF:000005">
    <property type="entry name" value="26S protease regulatory subunit 7"/>
    <property type="match status" value="1"/>
</dbReference>
<dbReference type="Gene3D" id="3.40.50.300">
    <property type="entry name" value="P-loop containing nucleotide triphosphate hydrolases"/>
    <property type="match status" value="1"/>
</dbReference>
<dbReference type="Gene3D" id="3.30.565.10">
    <property type="entry name" value="Histidine kinase-like ATPase, C-terminal domain"/>
    <property type="match status" value="1"/>
</dbReference>
<protein>
    <recommendedName>
        <fullName evidence="10">26S proteasome regulatory subunit 7 homolog</fullName>
    </recommendedName>
</protein>
<gene>
    <name evidence="13" type="ORF">M413DRAFT_6253</name>
</gene>
<evidence type="ECO:0000313" key="14">
    <source>
        <dbReference type="Proteomes" id="UP000053424"/>
    </source>
</evidence>
<evidence type="ECO:0000256" key="8">
    <source>
        <dbReference type="ARBA" id="ARBA00022942"/>
    </source>
</evidence>
<evidence type="ECO:0000256" key="7">
    <source>
        <dbReference type="ARBA" id="ARBA00022840"/>
    </source>
</evidence>
<comment type="similarity">
    <text evidence="4">Belongs to the AAA ATPase family.</text>
</comment>
<dbReference type="CDD" id="cd19502">
    <property type="entry name" value="RecA-like_PAN_like"/>
    <property type="match status" value="1"/>
</dbReference>
<dbReference type="InterPro" id="IPR027417">
    <property type="entry name" value="P-loop_NTPase"/>
</dbReference>
<dbReference type="InterPro" id="IPR050221">
    <property type="entry name" value="26S_Proteasome_ATPase"/>
</dbReference>
<comment type="subcellular location">
    <subcellularLocation>
        <location evidence="2">Cytoplasm</location>
    </subcellularLocation>
    <subcellularLocation>
        <location evidence="1">Mitochondrion</location>
    </subcellularLocation>
</comment>
<name>A0A0C2Z7B0_HEBCY</name>
<evidence type="ECO:0000313" key="13">
    <source>
        <dbReference type="EMBL" id="KIM49027.1"/>
    </source>
</evidence>
<dbReference type="PROSITE" id="PS00674">
    <property type="entry name" value="AAA"/>
    <property type="match status" value="1"/>
</dbReference>
<dbReference type="InterPro" id="IPR003593">
    <property type="entry name" value="AAA+_ATPase"/>
</dbReference>
<dbReference type="SUPFAM" id="SSF69012">
    <property type="entry name" value="alpha-ketoacid dehydrogenase kinase, N-terminal domain"/>
    <property type="match status" value="1"/>
</dbReference>
<keyword evidence="5" id="KW-0963">Cytoplasm</keyword>
<dbReference type="Gene3D" id="1.10.8.60">
    <property type="match status" value="1"/>
</dbReference>
<dbReference type="STRING" id="686832.A0A0C2Z7B0"/>
<dbReference type="SMART" id="SM00387">
    <property type="entry name" value="HATPase_c"/>
    <property type="match status" value="1"/>
</dbReference>
<evidence type="ECO:0000256" key="1">
    <source>
        <dbReference type="ARBA" id="ARBA00004173"/>
    </source>
</evidence>
<dbReference type="SUPFAM" id="SSF55874">
    <property type="entry name" value="ATPase domain of HSP90 chaperone/DNA topoisomerase II/histidine kinase"/>
    <property type="match status" value="1"/>
</dbReference>
<sequence>MYGQGPYARQLKDVDKDIKDIQKRINEKLGPGVKESDTGLASPNLWDLAADRQRMGEEHPLQVARCTKIIPKDPKLAEAARSVNSQGALQGQKGADEQDKYVINIKQIAKFVVGLGDRVAATDIEEGMRVGVDRTKYQIQIPLPPKIDASVTMMQVEEKPDVTYSDVGGCKEQIEKLREVVETPLLSPERFVNLGIDPPKGVLLFGPPGTGKTLCARAVANRTDATFIRVIGSELVQKYVGEGARMVRELFEMARSKNACIIFFDEVDAIGGARFDDGAGGDNEVQRTMLELINQLDGFDPRGNIKVLMATNRPDTLDPALLRPGRIDRRVEFSLPDNEGRAHILRIHARSMSVERDIRFDLIARLCPNTTGAELRSVATEAGMFAIPRRKVASERDFLDAVEKVVRQGTKFSSSSAWYNDEHVRLAGLFALMLRRSSLERCKAVFSLSFGSDCCRISTFHRRHAPEPASPEVTHLLAKYQSTPPRPLNLTQLLSFGHPVTPDSVLSSVSYALSELPRRLATRVRSLEALPFIVGTNPYVTKTLEAYRDSFSWLSTHPPVTSLQANDEFVEHLAALVGRHANDIPTMAKGFQECSRYMSPNQICDFLDGAIRNRISVRLIAEQHIAVSQALNAPKDPIEHVGIVDMKCSPKAMIDMCGSFVSELCEATLGASPTIIIDGDVNATFAYVPVHLEYILTEVLKNSFRATVERHSKSRGKPLPPVIITISPPQQNQFKHESTYLSMRIRDQGGGVHSSNMARIFSYAFTTAGRGCEGSADDGGGPYAAQHVGGSAAVDGNSAGGANLFGEITGKDIQTGMGTIAGLGYGLPMSRLYAMYFGGTLDFFSLEGWGSDVYIKLRCLDEAGDAKI</sequence>
<dbReference type="Pfam" id="PF21236">
    <property type="entry name" value="OB_PRS7"/>
    <property type="match status" value="1"/>
</dbReference>
<comment type="similarity">
    <text evidence="3">Belongs to the PDK/BCKDK protein kinase family.</text>
</comment>
<evidence type="ECO:0000256" key="4">
    <source>
        <dbReference type="ARBA" id="ARBA00006914"/>
    </source>
</evidence>
<dbReference type="SMART" id="SM00382">
    <property type="entry name" value="AAA"/>
    <property type="match status" value="1"/>
</dbReference>
<dbReference type="Gene3D" id="2.40.50.140">
    <property type="entry name" value="Nucleic acid-binding proteins"/>
    <property type="match status" value="1"/>
</dbReference>
<dbReference type="EMBL" id="KN831768">
    <property type="protein sequence ID" value="KIM49027.1"/>
    <property type="molecule type" value="Genomic_DNA"/>
</dbReference>
<dbReference type="InterPro" id="IPR012340">
    <property type="entry name" value="NA-bd_OB-fold"/>
</dbReference>